<dbReference type="SUPFAM" id="SSF55035">
    <property type="entry name" value="NAD-binding domain of HMG-CoA reductase"/>
    <property type="match status" value="1"/>
</dbReference>
<dbReference type="InterPro" id="IPR023074">
    <property type="entry name" value="HMG_CoA_Rdtase_cat_sf"/>
</dbReference>
<keyword evidence="3" id="KW-0560">Oxidoreductase</keyword>
<dbReference type="SUPFAM" id="SSF56542">
    <property type="entry name" value="Substrate-binding domain of HMG-CoA reductase"/>
    <property type="match status" value="1"/>
</dbReference>
<dbReference type="InterPro" id="IPR009023">
    <property type="entry name" value="HMG_CoA_Rdtase_NAD(P)-bd_sf"/>
</dbReference>
<gene>
    <name evidence="4" type="ORF">CTOB1V02_LOCUS14033</name>
</gene>
<dbReference type="InterPro" id="IPR009029">
    <property type="entry name" value="HMG_CoA_Rdtase_sub-bd_dom_sf"/>
</dbReference>
<name>A0A7R8WVZ1_9CRUS</name>
<accession>A0A7R8WVZ1</accession>
<dbReference type="EMBL" id="OB677360">
    <property type="protein sequence ID" value="CAD7236218.1"/>
    <property type="molecule type" value="Genomic_DNA"/>
</dbReference>
<dbReference type="PROSITE" id="PS50065">
    <property type="entry name" value="HMG_COA_REDUCTASE_4"/>
    <property type="match status" value="1"/>
</dbReference>
<comment type="similarity">
    <text evidence="2">Belongs to the HMG-CoA reductase family.</text>
</comment>
<dbReference type="GO" id="GO:0004420">
    <property type="term" value="F:hydroxymethylglutaryl-CoA reductase (NADPH) activity"/>
    <property type="evidence" value="ECO:0007669"/>
    <property type="project" value="InterPro"/>
</dbReference>
<dbReference type="InterPro" id="IPR002202">
    <property type="entry name" value="HMG_CoA_Rdtase"/>
</dbReference>
<proteinExistence type="inferred from homology"/>
<evidence type="ECO:0000256" key="3">
    <source>
        <dbReference type="ARBA" id="ARBA00023002"/>
    </source>
</evidence>
<reference evidence="4" key="1">
    <citation type="submission" date="2020-11" db="EMBL/GenBank/DDBJ databases">
        <authorList>
            <person name="Tran Van P."/>
        </authorList>
    </citation>
    <scope>NUCLEOTIDE SEQUENCE</scope>
</reference>
<dbReference type="OrthoDB" id="310654at2759"/>
<dbReference type="Gene3D" id="3.30.70.420">
    <property type="entry name" value="Hydroxymethylglutaryl-CoA reductase, class I/II, NAD/NADP-binding domain"/>
    <property type="match status" value="1"/>
</dbReference>
<evidence type="ECO:0000313" key="4">
    <source>
        <dbReference type="EMBL" id="CAD7236218.1"/>
    </source>
</evidence>
<dbReference type="PRINTS" id="PR00071">
    <property type="entry name" value="HMGCOARDTASE"/>
</dbReference>
<dbReference type="PANTHER" id="PTHR10572:SF24">
    <property type="entry name" value="3-HYDROXY-3-METHYLGLUTARYL-COENZYME A REDUCTASE"/>
    <property type="match status" value="1"/>
</dbReference>
<organism evidence="4">
    <name type="scientific">Cyprideis torosa</name>
    <dbReference type="NCBI Taxonomy" id="163714"/>
    <lineage>
        <taxon>Eukaryota</taxon>
        <taxon>Metazoa</taxon>
        <taxon>Ecdysozoa</taxon>
        <taxon>Arthropoda</taxon>
        <taxon>Crustacea</taxon>
        <taxon>Oligostraca</taxon>
        <taxon>Ostracoda</taxon>
        <taxon>Podocopa</taxon>
        <taxon>Podocopida</taxon>
        <taxon>Cytherocopina</taxon>
        <taxon>Cytheroidea</taxon>
        <taxon>Cytherideidae</taxon>
        <taxon>Cyprideis</taxon>
    </lineage>
</organism>
<dbReference type="GO" id="GO:0015936">
    <property type="term" value="P:coenzyme A metabolic process"/>
    <property type="evidence" value="ECO:0007669"/>
    <property type="project" value="InterPro"/>
</dbReference>
<evidence type="ECO:0000256" key="2">
    <source>
        <dbReference type="ARBA" id="ARBA00007661"/>
    </source>
</evidence>
<comment type="pathway">
    <text evidence="1">Metabolic intermediate biosynthesis; (R)-mevalonate biosynthesis; (R)-mevalonate from acetyl-CoA: step 3/3.</text>
</comment>
<protein>
    <submittedName>
        <fullName evidence="4">Uncharacterized protein</fullName>
    </submittedName>
</protein>
<evidence type="ECO:0000256" key="1">
    <source>
        <dbReference type="ARBA" id="ARBA00005084"/>
    </source>
</evidence>
<dbReference type="Gene3D" id="3.90.770.10">
    <property type="entry name" value="3-hydroxy-3-methylglutaryl-coenzyme A Reductase, Chain A, domain 2"/>
    <property type="match status" value="1"/>
</dbReference>
<dbReference type="PANTHER" id="PTHR10572">
    <property type="entry name" value="3-HYDROXY-3-METHYLGLUTARYL-COENZYME A REDUCTASE"/>
    <property type="match status" value="1"/>
</dbReference>
<dbReference type="Pfam" id="PF00368">
    <property type="entry name" value="HMG-CoA_red"/>
    <property type="match status" value="1"/>
</dbReference>
<dbReference type="AlphaFoldDB" id="A0A7R8WVZ1"/>
<sequence length="275" mass="30206">MNRAPVYVFKDALESRKFGDWIKENLEEIKKRAESTSSVAELKNIEQYGVSKMRWLRFNYLTGDAAGQNMVTKATREACLWINENSPFEIKKFSLASGMDTDKKYSLLNSLHTRGKKVVAEIVLPKDILKDIMHVDVKDISYLRTLSILGSQMAGAANNGAHSPNALAAMFIATGQDVANLAESSSAYGYGEILDNGDFYYSITLPSLIVATYGGGTGLPTQKECLEIMDCYGKGKVNKLAEIMAAVVLCGEFSLAAAVAADEWVSSHEKYGRNR</sequence>